<comment type="caution">
    <text evidence="1">The sequence shown here is derived from an EMBL/GenBank/DDBJ whole genome shotgun (WGS) entry which is preliminary data.</text>
</comment>
<evidence type="ECO:0000313" key="4">
    <source>
        <dbReference type="EMBL" id="GFP39598.1"/>
    </source>
</evidence>
<evidence type="ECO:0000313" key="6">
    <source>
        <dbReference type="Proteomes" id="UP000569018"/>
    </source>
</evidence>
<dbReference type="EMBL" id="BLRZ01000076">
    <property type="protein sequence ID" value="GFP30545.1"/>
    <property type="molecule type" value="Genomic_DNA"/>
</dbReference>
<dbReference type="EMBL" id="BLSA01000008">
    <property type="protein sequence ID" value="GFP31813.1"/>
    <property type="molecule type" value="Genomic_DNA"/>
</dbReference>
<name>A0A6V8QEM4_9ACTN</name>
<proteinExistence type="predicted"/>
<dbReference type="RefSeq" id="WP_176229081.1">
    <property type="nucleotide sequence ID" value="NZ_BLRZ01000076.1"/>
</dbReference>
<evidence type="ECO:0000313" key="1">
    <source>
        <dbReference type="EMBL" id="GFP30545.1"/>
    </source>
</evidence>
<keyword evidence="8" id="KW-1185">Reference proteome</keyword>
<evidence type="ECO:0000313" key="5">
    <source>
        <dbReference type="Proteomes" id="UP000568877"/>
    </source>
</evidence>
<reference evidence="5 6" key="1">
    <citation type="journal article" date="2020" name="Front. Microbiol.">
        <title>Single-cell genomics of novel Actinobacteria with the Wood-Ljungdahl pathway discovered in a serpentinizing system.</title>
        <authorList>
            <person name="Merino N."/>
            <person name="Kawai M."/>
            <person name="Boyd E.S."/>
            <person name="Colman D.R."/>
            <person name="McGlynn S.E."/>
            <person name="Nealson K.H."/>
            <person name="Kurokawa K."/>
            <person name="Hongoh Y."/>
        </authorList>
    </citation>
    <scope>NUCLEOTIDE SEQUENCE [LARGE SCALE GENOMIC DNA]</scope>
    <source>
        <strain evidence="1 8">S34</strain>
        <strain evidence="2 5">S42</strain>
        <strain evidence="3 7">S43</strain>
        <strain evidence="4 6">S47</strain>
    </source>
</reference>
<protein>
    <submittedName>
        <fullName evidence="1">Uncharacterized protein</fullName>
    </submittedName>
</protein>
<dbReference type="EMBL" id="BLSD01000067">
    <property type="protein sequence ID" value="GFP39598.1"/>
    <property type="molecule type" value="Genomic_DNA"/>
</dbReference>
<gene>
    <name evidence="1" type="ORF">HKBW3S34_01465</name>
    <name evidence="2" type="ORF">HKBW3S42_00118</name>
    <name evidence="3" type="ORF">HKBW3S43_00065</name>
    <name evidence="4" type="ORF">HKBW3S47_01296</name>
</gene>
<dbReference type="Proteomes" id="UP000588083">
    <property type="component" value="Unassembled WGS sequence"/>
</dbReference>
<evidence type="ECO:0000313" key="3">
    <source>
        <dbReference type="EMBL" id="GFP34274.1"/>
    </source>
</evidence>
<organism evidence="1 8">
    <name type="scientific">Candidatus Hakubella thermalkaliphila</name>
    <dbReference type="NCBI Taxonomy" id="2754717"/>
    <lineage>
        <taxon>Bacteria</taxon>
        <taxon>Bacillati</taxon>
        <taxon>Actinomycetota</taxon>
        <taxon>Actinomycetota incertae sedis</taxon>
        <taxon>Candidatus Hakubellales</taxon>
        <taxon>Candidatus Hakubellaceae</taxon>
        <taxon>Candidatus Hakubella</taxon>
    </lineage>
</organism>
<evidence type="ECO:0000313" key="2">
    <source>
        <dbReference type="EMBL" id="GFP31813.1"/>
    </source>
</evidence>
<evidence type="ECO:0000313" key="7">
    <source>
        <dbReference type="Proteomes" id="UP000576480"/>
    </source>
</evidence>
<dbReference type="Proteomes" id="UP000576480">
    <property type="component" value="Unassembled WGS sequence"/>
</dbReference>
<dbReference type="Proteomes" id="UP000569018">
    <property type="component" value="Unassembled WGS sequence"/>
</dbReference>
<sequence>MKDILDLLEEYIPEDNPRKWAKLNSLLDYRRLHLSLLKAILIELRKMNSNETKG</sequence>
<accession>A0A6V8QEM4</accession>
<dbReference type="AlphaFoldDB" id="A0A6V8QEM4"/>
<dbReference type="EMBL" id="BLSB01000002">
    <property type="protein sequence ID" value="GFP34274.1"/>
    <property type="molecule type" value="Genomic_DNA"/>
</dbReference>
<evidence type="ECO:0000313" key="8">
    <source>
        <dbReference type="Proteomes" id="UP000588083"/>
    </source>
</evidence>
<dbReference type="Proteomes" id="UP000568877">
    <property type="component" value="Unassembled WGS sequence"/>
</dbReference>